<dbReference type="EMBL" id="QGNW01001162">
    <property type="protein sequence ID" value="RVW52822.1"/>
    <property type="molecule type" value="Genomic_DNA"/>
</dbReference>
<reference evidence="2 3" key="1">
    <citation type="journal article" date="2018" name="PLoS Genet.">
        <title>Population sequencing reveals clonal diversity and ancestral inbreeding in the grapevine cultivar Chardonnay.</title>
        <authorList>
            <person name="Roach M.J."/>
            <person name="Johnson D.L."/>
            <person name="Bohlmann J."/>
            <person name="van Vuuren H.J."/>
            <person name="Jones S.J."/>
            <person name="Pretorius I.S."/>
            <person name="Schmidt S.A."/>
            <person name="Borneman A.R."/>
        </authorList>
    </citation>
    <scope>NUCLEOTIDE SEQUENCE [LARGE SCALE GENOMIC DNA]</scope>
    <source>
        <strain evidence="3">cv. Chardonnay</strain>
        <tissue evidence="2">Leaf</tissue>
    </source>
</reference>
<feature type="region of interest" description="Disordered" evidence="1">
    <location>
        <begin position="32"/>
        <end position="55"/>
    </location>
</feature>
<gene>
    <name evidence="2" type="ORF">CK203_076626</name>
</gene>
<proteinExistence type="predicted"/>
<evidence type="ECO:0000313" key="2">
    <source>
        <dbReference type="EMBL" id="RVW52822.1"/>
    </source>
</evidence>
<dbReference type="Proteomes" id="UP000288805">
    <property type="component" value="Unassembled WGS sequence"/>
</dbReference>
<accession>A0A438EZG9</accession>
<name>A0A438EZG9_VITVI</name>
<protein>
    <submittedName>
        <fullName evidence="2">Uncharacterized protein</fullName>
    </submittedName>
</protein>
<sequence length="98" mass="10530">MGIMSAHQPSHSGDYSPSQFIHVQSELISLSSQPSLPSVPSLTSQTQQQQLYLPSTTTTTIASPLSKATRPTYLPLPLLEISCLVDLLTKKSDCGSKT</sequence>
<dbReference type="AlphaFoldDB" id="A0A438EZG9"/>
<evidence type="ECO:0000256" key="1">
    <source>
        <dbReference type="SAM" id="MobiDB-lite"/>
    </source>
</evidence>
<comment type="caution">
    <text evidence="2">The sequence shown here is derived from an EMBL/GenBank/DDBJ whole genome shotgun (WGS) entry which is preliminary data.</text>
</comment>
<organism evidence="2 3">
    <name type="scientific">Vitis vinifera</name>
    <name type="common">Grape</name>
    <dbReference type="NCBI Taxonomy" id="29760"/>
    <lineage>
        <taxon>Eukaryota</taxon>
        <taxon>Viridiplantae</taxon>
        <taxon>Streptophyta</taxon>
        <taxon>Embryophyta</taxon>
        <taxon>Tracheophyta</taxon>
        <taxon>Spermatophyta</taxon>
        <taxon>Magnoliopsida</taxon>
        <taxon>eudicotyledons</taxon>
        <taxon>Gunneridae</taxon>
        <taxon>Pentapetalae</taxon>
        <taxon>rosids</taxon>
        <taxon>Vitales</taxon>
        <taxon>Vitaceae</taxon>
        <taxon>Viteae</taxon>
        <taxon>Vitis</taxon>
    </lineage>
</organism>
<evidence type="ECO:0000313" key="3">
    <source>
        <dbReference type="Proteomes" id="UP000288805"/>
    </source>
</evidence>